<keyword evidence="3 9" id="KW-1134">Transmembrane beta strand</keyword>
<evidence type="ECO:0000256" key="1">
    <source>
        <dbReference type="ARBA" id="ARBA00004571"/>
    </source>
</evidence>
<keyword evidence="4 9" id="KW-0812">Transmembrane</keyword>
<comment type="similarity">
    <text evidence="9 11">Belongs to the TonB-dependent receptor family.</text>
</comment>
<feature type="domain" description="TonB-dependent receptor-like beta-barrel" evidence="13">
    <location>
        <begin position="570"/>
        <end position="1077"/>
    </location>
</feature>
<dbReference type="Gene3D" id="2.170.130.10">
    <property type="entry name" value="TonB-dependent receptor, plug domain"/>
    <property type="match status" value="1"/>
</dbReference>
<feature type="chain" id="PRO_5020606313" evidence="12">
    <location>
        <begin position="26"/>
        <end position="1111"/>
    </location>
</feature>
<proteinExistence type="inferred from homology"/>
<comment type="caution">
    <text evidence="15">The sequence shown here is derived from an EMBL/GenBank/DDBJ whole genome shotgun (WGS) entry which is preliminary data.</text>
</comment>
<dbReference type="Gene3D" id="2.40.170.20">
    <property type="entry name" value="TonB-dependent receptor, beta-barrel domain"/>
    <property type="match status" value="1"/>
</dbReference>
<dbReference type="OrthoDB" id="7051241at2"/>
<dbReference type="PROSITE" id="PS52016">
    <property type="entry name" value="TONB_DEPENDENT_REC_3"/>
    <property type="match status" value="1"/>
</dbReference>
<reference evidence="15 16" key="1">
    <citation type="submission" date="2019-04" db="EMBL/GenBank/DDBJ databases">
        <title>Sphingomonas psychrotolerans sp. nov., isolated from soil in the Tianshan Mountains, Xinjiang, China.</title>
        <authorList>
            <person name="Luo Y."/>
            <person name="Sheng H."/>
        </authorList>
    </citation>
    <scope>NUCLEOTIDE SEQUENCE [LARGE SCALE GENOMIC DNA]</scope>
    <source>
        <strain evidence="15 16">ZFGT-11</strain>
    </source>
</reference>
<accession>A0A4S1XHC9</accession>
<keyword evidence="6 11" id="KW-0798">TonB box</keyword>
<evidence type="ECO:0000313" key="15">
    <source>
        <dbReference type="EMBL" id="TGX55143.1"/>
    </source>
</evidence>
<dbReference type="Proteomes" id="UP000306147">
    <property type="component" value="Unassembled WGS sequence"/>
</dbReference>
<dbReference type="RefSeq" id="WP_135963037.1">
    <property type="nucleotide sequence ID" value="NZ_SRXT01000002.1"/>
</dbReference>
<dbReference type="AlphaFoldDB" id="A0A4S1XHC9"/>
<dbReference type="InterPro" id="IPR039426">
    <property type="entry name" value="TonB-dep_rcpt-like"/>
</dbReference>
<keyword evidence="16" id="KW-1185">Reference proteome</keyword>
<feature type="short sequence motif" description="TonB C-terminal box" evidence="10">
    <location>
        <begin position="1094"/>
        <end position="1111"/>
    </location>
</feature>
<keyword evidence="7 9" id="KW-0472">Membrane</keyword>
<keyword evidence="5 12" id="KW-0732">Signal</keyword>
<evidence type="ECO:0000256" key="8">
    <source>
        <dbReference type="ARBA" id="ARBA00023237"/>
    </source>
</evidence>
<dbReference type="InterPro" id="IPR010917">
    <property type="entry name" value="TonB_rcpt_CS"/>
</dbReference>
<dbReference type="InterPro" id="IPR036942">
    <property type="entry name" value="Beta-barrel_TonB_sf"/>
</dbReference>
<evidence type="ECO:0000313" key="16">
    <source>
        <dbReference type="Proteomes" id="UP000306147"/>
    </source>
</evidence>
<evidence type="ECO:0000256" key="9">
    <source>
        <dbReference type="PROSITE-ProRule" id="PRU01360"/>
    </source>
</evidence>
<evidence type="ECO:0000256" key="12">
    <source>
        <dbReference type="SAM" id="SignalP"/>
    </source>
</evidence>
<dbReference type="PANTHER" id="PTHR47234:SF2">
    <property type="entry name" value="TONB-DEPENDENT RECEPTOR"/>
    <property type="match status" value="1"/>
</dbReference>
<comment type="subcellular location">
    <subcellularLocation>
        <location evidence="1 9">Cell outer membrane</location>
        <topology evidence="1 9">Multi-pass membrane protein</topology>
    </subcellularLocation>
</comment>
<keyword evidence="2 9" id="KW-0813">Transport</keyword>
<evidence type="ECO:0000259" key="13">
    <source>
        <dbReference type="Pfam" id="PF00593"/>
    </source>
</evidence>
<protein>
    <submittedName>
        <fullName evidence="15">TonB-dependent receptor</fullName>
    </submittedName>
</protein>
<keyword evidence="15" id="KW-0675">Receptor</keyword>
<keyword evidence="8 9" id="KW-0998">Cell outer membrane</keyword>
<evidence type="ECO:0000256" key="7">
    <source>
        <dbReference type="ARBA" id="ARBA00023136"/>
    </source>
</evidence>
<gene>
    <name evidence="15" type="ORF">E5A73_06880</name>
</gene>
<feature type="signal peptide" evidence="12">
    <location>
        <begin position="1"/>
        <end position="25"/>
    </location>
</feature>
<dbReference type="Pfam" id="PF00593">
    <property type="entry name" value="TonB_dep_Rec_b-barrel"/>
    <property type="match status" value="1"/>
</dbReference>
<evidence type="ECO:0000256" key="5">
    <source>
        <dbReference type="ARBA" id="ARBA00022729"/>
    </source>
</evidence>
<dbReference type="EMBL" id="SRXT01000002">
    <property type="protein sequence ID" value="TGX55143.1"/>
    <property type="molecule type" value="Genomic_DNA"/>
</dbReference>
<sequence>MKTSRLLGATALASAAFLFPLVAQAQSSEPVEAAQTDTTQAEEEGPTVVVTGSRIRRPNDDSPVPVTTVTGEEIFETGRISVGDVLNDLPQLRSSLGSQNSTSGLGTRGVNFLDLRGLGTSRTLALINGRRQTSADIINNGNAIDINTLPTDLIERIDIVTGGNSSIYGSDAIAGVVNFILKDSYDGVQLRGQAGVSTYGDAGNQYVSLVAGKNFAEGRGNIAFNAEFAHQSDYYASGRPNLRQNNAFVVVDTDTGSPFDTVPDRLYYRDIRSATIGLGGQVGIRYANTPGAPCGNDAVGSSFTCGFQFLPDGALTPQTGLRVGLGPNGNYIGGNGTSSREGKLMVLSPDLKRYVFNALGHFEISPAFVPFFEAKYVRTEAFGTQSGPFFSQGQTLGDGIGPIGDFAGTYDRSYSNGSYNSPFAQTNPGALRATAVNREGIRLDNPFLSATARSTLASQLTAAVNSGVNPNTGASFTVAPVFRTGMTDAERAAATALAGQQTAANQAAALAQIAAGTYRFSLRRNWVDLGTRDEEMKRELYRAVVGIRGELGSDWNYEVSANYSEHKESNVITGNVNTQRYLLALDTTRNAAGQVVCRSQVDGRYAGDDIAGNDAQLASDIAACVPLNPFGQGSVSQAALNYLVTPTMATGKSSQFVASGFVSGNLPITLPGGAIGVSIGAEYRKETLSYDLDDLTQAGYAFYNAIPSFTSPAFEVKEVFGEISLPLIKDVTLIQELTLNGSGRIADYKGGAGTVYAFSGGATWRPVRDLMFRGSYSKSVRAPYLGDLYTVPGQNFTPAPNDPCSTRNINTGSATREANCNAAGRPTGYDFAYTASLEILSGGNTNLKAETSKSLTIGGVFQPSFVPGLAISVDYYSITVDDVITSPSVQNALNACYDAPDLNNQFCGLFERAGANGGPNGEQPFQIIEGSFIDSPQNYAQYKARGIDTQIGYNRDFGWGRLSLKGVWTHTIQRDNFTDPSRPTFKNVLVGELGDPEDNFNISTDLKLGPLTLGHSFRYLSRMYINTWEDYNGVNGQPAQNPDYAEIAQYPSVTYHDIRFDLEVNDAFNFYGGVTNVGDAKPPYGLTGIGSGSGIYDNRGRFFYAGVTAKF</sequence>
<dbReference type="PROSITE" id="PS01156">
    <property type="entry name" value="TONB_DEPENDENT_REC_2"/>
    <property type="match status" value="1"/>
</dbReference>
<feature type="domain" description="TonB-dependent receptor plug" evidence="14">
    <location>
        <begin position="59"/>
        <end position="176"/>
    </location>
</feature>
<dbReference type="InterPro" id="IPR000531">
    <property type="entry name" value="Beta-barrel_TonB"/>
</dbReference>
<evidence type="ECO:0000256" key="3">
    <source>
        <dbReference type="ARBA" id="ARBA00022452"/>
    </source>
</evidence>
<dbReference type="SUPFAM" id="SSF56935">
    <property type="entry name" value="Porins"/>
    <property type="match status" value="1"/>
</dbReference>
<organism evidence="15 16">
    <name type="scientific">Sphingomonas gei</name>
    <dbReference type="NCBI Taxonomy" id="1395960"/>
    <lineage>
        <taxon>Bacteria</taxon>
        <taxon>Pseudomonadati</taxon>
        <taxon>Pseudomonadota</taxon>
        <taxon>Alphaproteobacteria</taxon>
        <taxon>Sphingomonadales</taxon>
        <taxon>Sphingomonadaceae</taxon>
        <taxon>Sphingomonas</taxon>
    </lineage>
</organism>
<evidence type="ECO:0000256" key="2">
    <source>
        <dbReference type="ARBA" id="ARBA00022448"/>
    </source>
</evidence>
<dbReference type="InterPro" id="IPR037066">
    <property type="entry name" value="Plug_dom_sf"/>
</dbReference>
<dbReference type="PANTHER" id="PTHR47234">
    <property type="match status" value="1"/>
</dbReference>
<dbReference type="Pfam" id="PF07715">
    <property type="entry name" value="Plug"/>
    <property type="match status" value="1"/>
</dbReference>
<evidence type="ECO:0000256" key="6">
    <source>
        <dbReference type="ARBA" id="ARBA00023077"/>
    </source>
</evidence>
<evidence type="ECO:0000256" key="10">
    <source>
        <dbReference type="PROSITE-ProRule" id="PRU10144"/>
    </source>
</evidence>
<dbReference type="InterPro" id="IPR012910">
    <property type="entry name" value="Plug_dom"/>
</dbReference>
<evidence type="ECO:0000256" key="11">
    <source>
        <dbReference type="RuleBase" id="RU003357"/>
    </source>
</evidence>
<evidence type="ECO:0000256" key="4">
    <source>
        <dbReference type="ARBA" id="ARBA00022692"/>
    </source>
</evidence>
<name>A0A4S1XHC9_9SPHN</name>
<dbReference type="GO" id="GO:0009279">
    <property type="term" value="C:cell outer membrane"/>
    <property type="evidence" value="ECO:0007669"/>
    <property type="project" value="UniProtKB-SubCell"/>
</dbReference>
<evidence type="ECO:0000259" key="14">
    <source>
        <dbReference type="Pfam" id="PF07715"/>
    </source>
</evidence>